<dbReference type="Pfam" id="PF09778">
    <property type="entry name" value="Guanylate_cyc_2"/>
    <property type="match status" value="1"/>
</dbReference>
<keyword evidence="2" id="KW-1185">Reference proteome</keyword>
<name>A0A8S4RKG6_9NEOP</name>
<organism evidence="1 2">
    <name type="scientific">Pararge aegeria aegeria</name>
    <dbReference type="NCBI Taxonomy" id="348720"/>
    <lineage>
        <taxon>Eukaryota</taxon>
        <taxon>Metazoa</taxon>
        <taxon>Ecdysozoa</taxon>
        <taxon>Arthropoda</taxon>
        <taxon>Hexapoda</taxon>
        <taxon>Insecta</taxon>
        <taxon>Pterygota</taxon>
        <taxon>Neoptera</taxon>
        <taxon>Endopterygota</taxon>
        <taxon>Lepidoptera</taxon>
        <taxon>Glossata</taxon>
        <taxon>Ditrysia</taxon>
        <taxon>Papilionoidea</taxon>
        <taxon>Nymphalidae</taxon>
        <taxon>Satyrinae</taxon>
        <taxon>Satyrini</taxon>
        <taxon>Parargina</taxon>
        <taxon>Pararge</taxon>
    </lineage>
</organism>
<proteinExistence type="predicted"/>
<evidence type="ECO:0000313" key="1">
    <source>
        <dbReference type="EMBL" id="CAH2237185.1"/>
    </source>
</evidence>
<dbReference type="EMBL" id="CAKXAJ010025255">
    <property type="protein sequence ID" value="CAH2237185.1"/>
    <property type="molecule type" value="Genomic_DNA"/>
</dbReference>
<dbReference type="AlphaFoldDB" id="A0A8S4RKG6"/>
<comment type="caution">
    <text evidence="1">The sequence shown here is derived from an EMBL/GenBank/DDBJ whole genome shotgun (WGS) entry which is preliminary data.</text>
</comment>
<gene>
    <name evidence="1" type="primary">jg11158</name>
    <name evidence="1" type="ORF">PAEG_LOCUS14489</name>
</gene>
<dbReference type="PANTHER" id="PTHR31400:SF1">
    <property type="entry name" value="PROTEIN GUCD1"/>
    <property type="match status" value="1"/>
</dbReference>
<dbReference type="PANTHER" id="PTHR31400">
    <property type="entry name" value="GUANYLYL CYCLASE DOMAIN CONTAINING PROTEIN 1 GUCD1"/>
    <property type="match status" value="1"/>
</dbReference>
<dbReference type="OrthoDB" id="206796at2759"/>
<protein>
    <submittedName>
        <fullName evidence="1">Jg11158 protein</fullName>
    </submittedName>
</protein>
<dbReference type="InterPro" id="IPR018616">
    <property type="entry name" value="GUCD1"/>
</dbReference>
<sequence length="186" mass="21317">MLISEQQRNEFLEGFKRICLEEGFGKSTWTIDLCYLLKRFNIKHRMYTSIQAANNRTLGEEVKDRVWNRFRNASYNGISVVEGALSTKQLITHVVTTGPAIALVDAALLSCDWCKHNKMASEFRRIFGGNYQGHYIVAVGWFDGKLLYHNPARQHSLCATTPKRLHAARLAPGTDYDLILVYNYKK</sequence>
<dbReference type="Proteomes" id="UP000838756">
    <property type="component" value="Unassembled WGS sequence"/>
</dbReference>
<accession>A0A8S4RKG6</accession>
<reference evidence="1" key="1">
    <citation type="submission" date="2022-03" db="EMBL/GenBank/DDBJ databases">
        <authorList>
            <person name="Lindestad O."/>
        </authorList>
    </citation>
    <scope>NUCLEOTIDE SEQUENCE</scope>
</reference>
<evidence type="ECO:0000313" key="2">
    <source>
        <dbReference type="Proteomes" id="UP000838756"/>
    </source>
</evidence>